<reference evidence="2" key="1">
    <citation type="journal article" date="2021" name="Environ. Microbiol.">
        <title>New insights into the diversity and evolution of the archaeal mobilome from three complete genomes of Saccharolobus shibatae.</title>
        <authorList>
            <person name="Medvedeva S."/>
            <person name="Brandt D."/>
            <person name="Cvirkaite-Krupovic V."/>
            <person name="Liu Y."/>
            <person name="Severinov K."/>
            <person name="Ishino S."/>
            <person name="Ishino Y."/>
            <person name="Prangishvili D."/>
            <person name="Kalinowski J."/>
            <person name="Krupovic M."/>
        </authorList>
    </citation>
    <scope>NUCLEOTIDE SEQUENCE</scope>
    <source>
        <strain evidence="2">B12</strain>
    </source>
</reference>
<organism evidence="2 3">
    <name type="scientific">Saccharolobus shibatae (strain ATCC 51178 / DSM 5389 / JCM 8931 / NBRC 15437 / B12)</name>
    <name type="common">Sulfolobus shibatae</name>
    <dbReference type="NCBI Taxonomy" id="523848"/>
    <lineage>
        <taxon>Archaea</taxon>
        <taxon>Thermoproteota</taxon>
        <taxon>Thermoprotei</taxon>
        <taxon>Sulfolobales</taxon>
        <taxon>Sulfolobaceae</taxon>
        <taxon>Saccharolobus</taxon>
    </lineage>
</organism>
<dbReference type="GO" id="GO:0050567">
    <property type="term" value="F:glutaminyl-tRNA synthase (glutamine-hydrolyzing) activity"/>
    <property type="evidence" value="ECO:0007669"/>
    <property type="project" value="UniProtKB-EC"/>
</dbReference>
<dbReference type="EC" id="6.3.5.6" evidence="2"/>
<dbReference type="EC" id="6.3.5.7" evidence="2"/>
<dbReference type="InterPro" id="IPR000120">
    <property type="entry name" value="Amidase"/>
</dbReference>
<dbReference type="PANTHER" id="PTHR11895:SF67">
    <property type="entry name" value="AMIDASE DOMAIN-CONTAINING PROTEIN"/>
    <property type="match status" value="1"/>
</dbReference>
<evidence type="ECO:0000313" key="2">
    <source>
        <dbReference type="EMBL" id="QXJ28945.1"/>
    </source>
</evidence>
<name>A0A8F5BPH3_SACSH</name>
<dbReference type="InterPro" id="IPR023631">
    <property type="entry name" value="Amidase_dom"/>
</dbReference>
<sequence length="387" mass="43503">MSQLKGLEFNAYITVINSNDNDEVLKVAIKDNIYTKGVRTTAASKILYNFIPSYDATIVAKLKKIKAKIIAKTNMHEFAIGGTNTSSAFGITKNPNDPELITGGSSGGSAVSVAVDDADVAIGTDTRGSVRIPAAFCGVYGFKPTFGRISTHGIIPNSWSLDHVGILSKNITKLIYIYRILKGHDNKDPNTLINLSIREKKKKVKRIGIINELTVDCESRNDFMRFIYKLNDYDIEEVELPIVLSISKYLDVFRVETASYHRRFLRLHEQDYSPDVLSLIKQGFKVRVLDYVNTIKIREKMIKEFIKTFNRYDLLVCPTVPIYPPKIKDVINNEINYSKILIRNVAPFNFLKVPAISVPINKFVGAQFIANIGFDEYLLDFVSSLGV</sequence>
<dbReference type="EMBL" id="CP077717">
    <property type="protein sequence ID" value="QXJ28945.1"/>
    <property type="molecule type" value="Genomic_DNA"/>
</dbReference>
<protein>
    <submittedName>
        <fullName evidence="2">Aspartyl-tRNA(Asn) amidotransferase subunit A amidotransferase subunit A</fullName>
        <ecNumber evidence="2">6.3.5.6</ecNumber>
        <ecNumber evidence="2">6.3.5.7</ecNumber>
    </submittedName>
</protein>
<dbReference type="OrthoDB" id="7931at2157"/>
<feature type="domain" description="Amidase" evidence="1">
    <location>
        <begin position="27"/>
        <end position="379"/>
    </location>
</feature>
<dbReference type="AlphaFoldDB" id="A0A8F5BPH3"/>
<dbReference type="KEGG" id="sshi:J5U23_01814"/>
<keyword evidence="2" id="KW-0436">Ligase</keyword>
<gene>
    <name evidence="2" type="ORF">J5U23_01814</name>
</gene>
<dbReference type="Proteomes" id="UP000694018">
    <property type="component" value="Chromosome"/>
</dbReference>
<dbReference type="GeneID" id="65563329"/>
<accession>A0A8F5BPH3</accession>
<dbReference type="Pfam" id="PF01425">
    <property type="entry name" value="Amidase"/>
    <property type="match status" value="1"/>
</dbReference>
<dbReference type="RefSeq" id="WP_218265922.1">
    <property type="nucleotide sequence ID" value="NZ_CP077717.1"/>
</dbReference>
<proteinExistence type="predicted"/>
<dbReference type="GO" id="GO:0050566">
    <property type="term" value="F:asparaginyl-tRNA synthase (glutamine-hydrolyzing) activity"/>
    <property type="evidence" value="ECO:0007669"/>
    <property type="project" value="UniProtKB-EC"/>
</dbReference>
<evidence type="ECO:0000313" key="3">
    <source>
        <dbReference type="Proteomes" id="UP000694018"/>
    </source>
</evidence>
<evidence type="ECO:0000259" key="1">
    <source>
        <dbReference type="Pfam" id="PF01425"/>
    </source>
</evidence>
<dbReference type="PANTHER" id="PTHR11895">
    <property type="entry name" value="TRANSAMIDASE"/>
    <property type="match status" value="1"/>
</dbReference>